<organism evidence="2 3">
    <name type="scientific">Candidatus Taylorbacteria bacterium RIFCSPHIGHO2_02_49_25</name>
    <dbReference type="NCBI Taxonomy" id="1802305"/>
    <lineage>
        <taxon>Bacteria</taxon>
        <taxon>Candidatus Tayloriibacteriota</taxon>
    </lineage>
</organism>
<dbReference type="EMBL" id="MHRJ01000035">
    <property type="protein sequence ID" value="OHA21928.1"/>
    <property type="molecule type" value="Genomic_DNA"/>
</dbReference>
<dbReference type="Proteomes" id="UP000176493">
    <property type="component" value="Unassembled WGS sequence"/>
</dbReference>
<sequence>MGKALKIIIWVVVVVVGILLAIQYINAAKYQALVQVIKEDRIGVNPTGDALDFGDLPRNKSAVRTVTLKSDGDTAGYIIIWKFGDISDLLKVNRNYFTLAPHTTEKLEFSLYVPNSAEFRYYKGRTIIFQIPKLW</sequence>
<gene>
    <name evidence="2" type="ORF">A2W52_01465</name>
</gene>
<dbReference type="AlphaFoldDB" id="A0A1G2MDH8"/>
<reference evidence="2 3" key="1">
    <citation type="journal article" date="2016" name="Nat. Commun.">
        <title>Thousands of microbial genomes shed light on interconnected biogeochemical processes in an aquifer system.</title>
        <authorList>
            <person name="Anantharaman K."/>
            <person name="Brown C.T."/>
            <person name="Hug L.A."/>
            <person name="Sharon I."/>
            <person name="Castelle C.J."/>
            <person name="Probst A.J."/>
            <person name="Thomas B.C."/>
            <person name="Singh A."/>
            <person name="Wilkins M.J."/>
            <person name="Karaoz U."/>
            <person name="Brodie E.L."/>
            <person name="Williams K.H."/>
            <person name="Hubbard S.S."/>
            <person name="Banfield J.F."/>
        </authorList>
    </citation>
    <scope>NUCLEOTIDE SEQUENCE [LARGE SCALE GENOMIC DNA]</scope>
</reference>
<dbReference type="Gene3D" id="2.60.40.10">
    <property type="entry name" value="Immunoglobulins"/>
    <property type="match status" value="1"/>
</dbReference>
<keyword evidence="1" id="KW-1133">Transmembrane helix</keyword>
<evidence type="ECO:0000256" key="1">
    <source>
        <dbReference type="SAM" id="Phobius"/>
    </source>
</evidence>
<name>A0A1G2MDH8_9BACT</name>
<evidence type="ECO:0000313" key="2">
    <source>
        <dbReference type="EMBL" id="OHA21928.1"/>
    </source>
</evidence>
<keyword evidence="1" id="KW-0812">Transmembrane</keyword>
<evidence type="ECO:0000313" key="3">
    <source>
        <dbReference type="Proteomes" id="UP000176493"/>
    </source>
</evidence>
<keyword evidence="1" id="KW-0472">Membrane</keyword>
<proteinExistence type="predicted"/>
<accession>A0A1G2MDH8</accession>
<comment type="caution">
    <text evidence="2">The sequence shown here is derived from an EMBL/GenBank/DDBJ whole genome shotgun (WGS) entry which is preliminary data.</text>
</comment>
<dbReference type="InterPro" id="IPR013783">
    <property type="entry name" value="Ig-like_fold"/>
</dbReference>
<feature type="transmembrane region" description="Helical" evidence="1">
    <location>
        <begin position="7"/>
        <end position="25"/>
    </location>
</feature>
<protein>
    <submittedName>
        <fullName evidence="2">Uncharacterized protein</fullName>
    </submittedName>
</protein>